<evidence type="ECO:0000256" key="7">
    <source>
        <dbReference type="ARBA" id="ARBA00022833"/>
    </source>
</evidence>
<comment type="function">
    <text evidence="1">Involved in the high-affinity zinc uptake transport system.</text>
</comment>
<evidence type="ECO:0000256" key="8">
    <source>
        <dbReference type="ARBA" id="ARBA00022906"/>
    </source>
</evidence>
<feature type="transmembrane region" description="Helical" evidence="14">
    <location>
        <begin position="214"/>
        <end position="235"/>
    </location>
</feature>
<dbReference type="Pfam" id="PF00950">
    <property type="entry name" value="ABC-3"/>
    <property type="match status" value="1"/>
</dbReference>
<proteinExistence type="inferred from homology"/>
<feature type="transmembrane region" description="Helical" evidence="14">
    <location>
        <begin position="61"/>
        <end position="80"/>
    </location>
</feature>
<reference evidence="16" key="3">
    <citation type="submission" date="2016-03" db="EMBL/GenBank/DDBJ databases">
        <authorList>
            <person name="Loux V."/>
        </authorList>
    </citation>
    <scope>NUCLEOTIDE SEQUENCE</scope>
    <source>
        <strain evidence="16">C1</strain>
    </source>
</reference>
<reference evidence="18" key="2">
    <citation type="submission" date="2016-03" db="EMBL/GenBank/DDBJ databases">
        <authorList>
            <person name="Loux Valentin"/>
        </authorList>
    </citation>
    <scope>NUCLEOTIDE SEQUENCE [LARGE SCALE GENOMIC DNA]</scope>
    <source>
        <strain evidence="18">C1</strain>
    </source>
</reference>
<sequence>MLDIISESFFINGVFAILIASIVTAPLGSMMVWNRLSYMGDSIAHSSLLGVGVATVLQMDASFTVLVVALILAVIISFVIDKVHSIDAVLNIMTSVVMSVGMVLLSFIPSSGERIIHSLFGDILMISSGELVQMLCISLVGVCVIIYRWKYWVSVSISYDLFLSTGISPRRIKMEILIMSALAVVLFSRSVGILLVTAFLIIPASGARLLSRTPAQMVMVSMALSVISGIVGLMLSVRFDTFPGPMTIITSFFLLVLAHVLSKK</sequence>
<dbReference type="RefSeq" id="WP_011450527.1">
    <property type="nucleotide sequence ID" value="NZ_CCXQ01000013.1"/>
</dbReference>
<evidence type="ECO:0000256" key="6">
    <source>
        <dbReference type="ARBA" id="ARBA00022692"/>
    </source>
</evidence>
<evidence type="ECO:0000256" key="3">
    <source>
        <dbReference type="ARBA" id="ARBA00008034"/>
    </source>
</evidence>
<feature type="transmembrane region" description="Helical" evidence="14">
    <location>
        <begin position="176"/>
        <end position="202"/>
    </location>
</feature>
<evidence type="ECO:0000313" key="17">
    <source>
        <dbReference type="Proteomes" id="UP000055047"/>
    </source>
</evidence>
<dbReference type="InterPro" id="IPR037294">
    <property type="entry name" value="ABC_BtuC-like"/>
</dbReference>
<evidence type="ECO:0000256" key="10">
    <source>
        <dbReference type="ARBA" id="ARBA00023065"/>
    </source>
</evidence>
<evidence type="ECO:0000313" key="15">
    <source>
        <dbReference type="EMBL" id="CEG20425.1"/>
    </source>
</evidence>
<evidence type="ECO:0000256" key="4">
    <source>
        <dbReference type="ARBA" id="ARBA00022448"/>
    </source>
</evidence>
<evidence type="ECO:0000256" key="9">
    <source>
        <dbReference type="ARBA" id="ARBA00022989"/>
    </source>
</evidence>
<evidence type="ECO:0000256" key="11">
    <source>
        <dbReference type="ARBA" id="ARBA00023136"/>
    </source>
</evidence>
<keyword evidence="9 14" id="KW-1133">Transmembrane helix</keyword>
<dbReference type="GO" id="GO:0055085">
    <property type="term" value="P:transmembrane transport"/>
    <property type="evidence" value="ECO:0007669"/>
    <property type="project" value="InterPro"/>
</dbReference>
<evidence type="ECO:0000256" key="2">
    <source>
        <dbReference type="ARBA" id="ARBA00004651"/>
    </source>
</evidence>
<dbReference type="OMA" id="WLESNTQ"/>
<accession>A0A098EF48</accession>
<keyword evidence="6 13" id="KW-0812">Transmembrane</keyword>
<dbReference type="EMBL" id="FLLR01000018">
    <property type="protein sequence ID" value="SBO14243.1"/>
    <property type="molecule type" value="Genomic_DNA"/>
</dbReference>
<dbReference type="PANTHER" id="PTHR30477:SF23">
    <property type="entry name" value="HIGH-AFFINITY ZINC UPTAKE SYSTEM MEMBRANE PROTEIN ZNUB"/>
    <property type="match status" value="1"/>
</dbReference>
<evidence type="ECO:0000256" key="14">
    <source>
        <dbReference type="SAM" id="Phobius"/>
    </source>
</evidence>
<evidence type="ECO:0000256" key="1">
    <source>
        <dbReference type="ARBA" id="ARBA00002313"/>
    </source>
</evidence>
<name>A0A098EF48_ANAPH</name>
<evidence type="ECO:0000256" key="5">
    <source>
        <dbReference type="ARBA" id="ARBA00022475"/>
    </source>
</evidence>
<keyword evidence="8" id="KW-0864">Zinc transport</keyword>
<keyword evidence="4 13" id="KW-0813">Transport</keyword>
<dbReference type="GO" id="GO:0006829">
    <property type="term" value="P:zinc ion transport"/>
    <property type="evidence" value="ECO:0007669"/>
    <property type="project" value="UniProtKB-KW"/>
</dbReference>
<feature type="transmembrane region" description="Helical" evidence="14">
    <location>
        <begin position="92"/>
        <end position="111"/>
    </location>
</feature>
<keyword evidence="11 14" id="KW-0472">Membrane</keyword>
<dbReference type="EMBL" id="CCXQ01000013">
    <property type="protein sequence ID" value="CEG20425.1"/>
    <property type="molecule type" value="Genomic_DNA"/>
</dbReference>
<dbReference type="GO" id="GO:0043190">
    <property type="term" value="C:ATP-binding cassette (ABC) transporter complex"/>
    <property type="evidence" value="ECO:0007669"/>
    <property type="project" value="InterPro"/>
</dbReference>
<keyword evidence="7" id="KW-0862">Zinc</keyword>
<evidence type="ECO:0000313" key="16">
    <source>
        <dbReference type="EMBL" id="SBO14243.1"/>
    </source>
</evidence>
<dbReference type="Proteomes" id="UP000055047">
    <property type="component" value="Unassembled WGS sequence"/>
</dbReference>
<organism evidence="15 17">
    <name type="scientific">Anaplasma phagocytophilum</name>
    <name type="common">Ehrlichia phagocytophila</name>
    <dbReference type="NCBI Taxonomy" id="948"/>
    <lineage>
        <taxon>Bacteria</taxon>
        <taxon>Pseudomonadati</taxon>
        <taxon>Pseudomonadota</taxon>
        <taxon>Alphaproteobacteria</taxon>
        <taxon>Rickettsiales</taxon>
        <taxon>Anaplasmataceae</taxon>
        <taxon>Anaplasma</taxon>
        <taxon>phagocytophilum group</taxon>
    </lineage>
</organism>
<feature type="transmembrane region" description="Helical" evidence="14">
    <location>
        <begin position="131"/>
        <end position="149"/>
    </location>
</feature>
<dbReference type="Proteomes" id="UP000078419">
    <property type="component" value="Unassembled WGS sequence"/>
</dbReference>
<dbReference type="PANTHER" id="PTHR30477">
    <property type="entry name" value="ABC-TRANSPORTER METAL-BINDING PROTEIN"/>
    <property type="match status" value="1"/>
</dbReference>
<feature type="transmembrane region" description="Helical" evidence="14">
    <location>
        <begin position="242"/>
        <end position="261"/>
    </location>
</feature>
<comment type="subcellular location">
    <subcellularLocation>
        <location evidence="2 13">Cell membrane</location>
        <topology evidence="2 13">Multi-pass membrane protein</topology>
    </subcellularLocation>
</comment>
<feature type="transmembrane region" description="Helical" evidence="14">
    <location>
        <begin position="9"/>
        <end position="33"/>
    </location>
</feature>
<dbReference type="SUPFAM" id="SSF81345">
    <property type="entry name" value="ABC transporter involved in vitamin B12 uptake, BtuC"/>
    <property type="match status" value="1"/>
</dbReference>
<evidence type="ECO:0000256" key="12">
    <source>
        <dbReference type="ARBA" id="ARBA00040080"/>
    </source>
</evidence>
<dbReference type="GeneID" id="92747421"/>
<comment type="similarity">
    <text evidence="3 13">Belongs to the ABC-3 integral membrane protein family.</text>
</comment>
<evidence type="ECO:0000256" key="13">
    <source>
        <dbReference type="RuleBase" id="RU003943"/>
    </source>
</evidence>
<keyword evidence="10" id="KW-0406">Ion transport</keyword>
<evidence type="ECO:0000313" key="18">
    <source>
        <dbReference type="Proteomes" id="UP000078419"/>
    </source>
</evidence>
<dbReference type="InterPro" id="IPR001626">
    <property type="entry name" value="ABC_TroCD"/>
</dbReference>
<dbReference type="Gene3D" id="1.10.3470.10">
    <property type="entry name" value="ABC transporter involved in vitamin B12 uptake, BtuC"/>
    <property type="match status" value="1"/>
</dbReference>
<dbReference type="GO" id="GO:0010043">
    <property type="term" value="P:response to zinc ion"/>
    <property type="evidence" value="ECO:0007669"/>
    <property type="project" value="TreeGrafter"/>
</dbReference>
<gene>
    <name evidence="15" type="primary">znuB</name>
    <name evidence="16" type="ORF">ANAPC1_00590</name>
    <name evidence="15" type="ORF">ANAPHAGO_00979</name>
</gene>
<dbReference type="AlphaFoldDB" id="A0A098EF48"/>
<protein>
    <recommendedName>
        <fullName evidence="12">High-affinity zinc uptake system membrane protein ZnuB</fullName>
    </recommendedName>
</protein>
<keyword evidence="5" id="KW-1003">Cell membrane</keyword>
<reference evidence="15 17" key="1">
    <citation type="submission" date="2014-09" db="EMBL/GenBank/DDBJ databases">
        <authorList>
            <person name="Loux Valentin"/>
            <person name="Dugat Thibaut"/>
        </authorList>
    </citation>
    <scope>NUCLEOTIDE SEQUENCE [LARGE SCALE GENOMIC DNA]</scope>
    <source>
        <strain evidence="15 17">BOV-10_179</strain>
    </source>
</reference>